<dbReference type="PANTHER" id="PTHR30532:SF1">
    <property type="entry name" value="IRON(3+)-HYDROXAMATE-BINDING PROTEIN FHUD"/>
    <property type="match status" value="1"/>
</dbReference>
<dbReference type="PROSITE" id="PS50983">
    <property type="entry name" value="FE_B12_PBP"/>
    <property type="match status" value="1"/>
</dbReference>
<evidence type="ECO:0000259" key="6">
    <source>
        <dbReference type="PROSITE" id="PS50983"/>
    </source>
</evidence>
<gene>
    <name evidence="7" type="ORF">GC722_02370</name>
</gene>
<feature type="chain" id="PRO_5038755151" evidence="5">
    <location>
        <begin position="22"/>
        <end position="328"/>
    </location>
</feature>
<dbReference type="InterPro" id="IPR002491">
    <property type="entry name" value="ABC_transptr_periplasmic_BD"/>
</dbReference>
<dbReference type="Gene3D" id="3.40.50.1980">
    <property type="entry name" value="Nitrogenase molybdenum iron protein domain"/>
    <property type="match status" value="2"/>
</dbReference>
<sequence>MRLRTALVAALAAALSLTACGTTDAPVTDAAPSTGSGEAAITVTDGRGTEVTLDGPATRVVTLEWASTEYVASLGVMPVGASDVEGYSSWASAAPLDDTVQDVGVRTEPSIDSVAQLEPDLILGDLTSVPEEAMAQMERIAPVVLLDGANTEDLVGLVKQNQALVGTLLGKEAEAEQLAADFDARMAELADRVDAAGLTGTPMVFTYPYAEANSISIRMHGPGSAPSVVGGLIGLEDAWTEPGDAAYGLSSADVEGLTRLPDDTRFLYWGNEGEEDPVEGVLADNAVWQQLPFVEAGHVHRAGVGIWVYGGTPSLAQLAEDIATQIGA</sequence>
<comment type="subcellular location">
    <subcellularLocation>
        <location evidence="1">Cell envelope</location>
    </subcellularLocation>
</comment>
<dbReference type="PANTHER" id="PTHR30532">
    <property type="entry name" value="IRON III DICITRATE-BINDING PERIPLASMIC PROTEIN"/>
    <property type="match status" value="1"/>
</dbReference>
<feature type="domain" description="Fe/B12 periplasmic-binding" evidence="6">
    <location>
        <begin position="59"/>
        <end position="328"/>
    </location>
</feature>
<accession>A0A6A9UQD1</accession>
<dbReference type="Pfam" id="PF01497">
    <property type="entry name" value="Peripla_BP_2"/>
    <property type="match status" value="1"/>
</dbReference>
<dbReference type="AlphaFoldDB" id="A0A6A9UQD1"/>
<dbReference type="PRINTS" id="PR01715">
    <property type="entry name" value="FERRIBNDNGPP"/>
</dbReference>
<keyword evidence="8" id="KW-1185">Reference proteome</keyword>
<dbReference type="RefSeq" id="WP_156607529.1">
    <property type="nucleotide sequence ID" value="NZ_WPCU01000003.1"/>
</dbReference>
<organism evidence="7 8">
    <name type="scientific">Auraticoccus cholistanensis</name>
    <dbReference type="NCBI Taxonomy" id="2656650"/>
    <lineage>
        <taxon>Bacteria</taxon>
        <taxon>Bacillati</taxon>
        <taxon>Actinomycetota</taxon>
        <taxon>Actinomycetes</taxon>
        <taxon>Propionibacteriales</taxon>
        <taxon>Propionibacteriaceae</taxon>
        <taxon>Auraticoccus</taxon>
    </lineage>
</organism>
<evidence type="ECO:0000313" key="8">
    <source>
        <dbReference type="Proteomes" id="UP000435304"/>
    </source>
</evidence>
<evidence type="ECO:0000256" key="4">
    <source>
        <dbReference type="ARBA" id="ARBA00022729"/>
    </source>
</evidence>
<protein>
    <submittedName>
        <fullName evidence="7">ABC transporter substrate-binding protein</fullName>
    </submittedName>
</protein>
<evidence type="ECO:0000256" key="5">
    <source>
        <dbReference type="SAM" id="SignalP"/>
    </source>
</evidence>
<keyword evidence="3" id="KW-0813">Transport</keyword>
<evidence type="ECO:0000256" key="2">
    <source>
        <dbReference type="ARBA" id="ARBA00008814"/>
    </source>
</evidence>
<keyword evidence="4 5" id="KW-0732">Signal</keyword>
<dbReference type="CDD" id="cd01146">
    <property type="entry name" value="FhuD"/>
    <property type="match status" value="1"/>
</dbReference>
<reference evidence="7 8" key="1">
    <citation type="submission" date="2019-12" db="EMBL/GenBank/DDBJ databases">
        <title>Auraticoccus cholistani sp. nov., an actinomycete isolated from soil of Cholistan desert.</title>
        <authorList>
            <person name="Cheema M.T."/>
        </authorList>
    </citation>
    <scope>NUCLEOTIDE SEQUENCE [LARGE SCALE GENOMIC DNA]</scope>
    <source>
        <strain evidence="7 8">F435</strain>
    </source>
</reference>
<dbReference type="GO" id="GO:0030288">
    <property type="term" value="C:outer membrane-bounded periplasmic space"/>
    <property type="evidence" value="ECO:0007669"/>
    <property type="project" value="TreeGrafter"/>
</dbReference>
<dbReference type="EMBL" id="WPCU01000003">
    <property type="protein sequence ID" value="MVA74881.1"/>
    <property type="molecule type" value="Genomic_DNA"/>
</dbReference>
<dbReference type="InterPro" id="IPR051313">
    <property type="entry name" value="Bact_iron-sidero_bind"/>
</dbReference>
<feature type="signal peptide" evidence="5">
    <location>
        <begin position="1"/>
        <end position="21"/>
    </location>
</feature>
<dbReference type="PROSITE" id="PS51257">
    <property type="entry name" value="PROKAR_LIPOPROTEIN"/>
    <property type="match status" value="1"/>
</dbReference>
<proteinExistence type="inferred from homology"/>
<dbReference type="Proteomes" id="UP000435304">
    <property type="component" value="Unassembled WGS sequence"/>
</dbReference>
<comment type="caution">
    <text evidence="7">The sequence shown here is derived from an EMBL/GenBank/DDBJ whole genome shotgun (WGS) entry which is preliminary data.</text>
</comment>
<name>A0A6A9UQD1_9ACTN</name>
<dbReference type="GO" id="GO:1901678">
    <property type="term" value="P:iron coordination entity transport"/>
    <property type="evidence" value="ECO:0007669"/>
    <property type="project" value="UniProtKB-ARBA"/>
</dbReference>
<evidence type="ECO:0000313" key="7">
    <source>
        <dbReference type="EMBL" id="MVA74881.1"/>
    </source>
</evidence>
<evidence type="ECO:0000256" key="1">
    <source>
        <dbReference type="ARBA" id="ARBA00004196"/>
    </source>
</evidence>
<evidence type="ECO:0000256" key="3">
    <source>
        <dbReference type="ARBA" id="ARBA00022448"/>
    </source>
</evidence>
<comment type="similarity">
    <text evidence="2">Belongs to the bacterial solute-binding protein 8 family.</text>
</comment>
<dbReference type="SUPFAM" id="SSF53807">
    <property type="entry name" value="Helical backbone' metal receptor"/>
    <property type="match status" value="1"/>
</dbReference>